<comment type="caution">
    <text evidence="3">The sequence shown here is derived from an EMBL/GenBank/DDBJ whole genome shotgun (WGS) entry which is preliminary data.</text>
</comment>
<dbReference type="OrthoDB" id="7360772at2"/>
<dbReference type="Pfam" id="PF24729">
    <property type="entry name" value="Acb2_Tad1_hairpin"/>
    <property type="match status" value="1"/>
</dbReference>
<sequence length="78" mass="8651">MENQHRLIKSHRELSAEEIALMNEGKALESSVLAFIDRLEEKGKAGDVEIYGRWLAIGKTGIEQGFMAVIRAIAKPGQ</sequence>
<feature type="domain" description="Acb2/Tad1 hairpin" evidence="2">
    <location>
        <begin position="10"/>
        <end position="74"/>
    </location>
</feature>
<evidence type="ECO:0000259" key="2">
    <source>
        <dbReference type="Pfam" id="PF24729"/>
    </source>
</evidence>
<evidence type="ECO:0000313" key="3">
    <source>
        <dbReference type="EMBL" id="PLR30182.1"/>
    </source>
</evidence>
<dbReference type="Proteomes" id="UP000234240">
    <property type="component" value="Unassembled WGS sequence"/>
</dbReference>
<dbReference type="RefSeq" id="WP_101818526.1">
    <property type="nucleotide sequence ID" value="NZ_PJZF01000039.1"/>
</dbReference>
<proteinExistence type="predicted"/>
<reference evidence="3 4" key="1">
    <citation type="submission" date="2017-12" db="EMBL/GenBank/DDBJ databases">
        <title>Characterization of six clinical isolates of Enterochimera gen. nov., a novel genus of the Yersiniaciae family and the three species Enterochimera arupensis sp. nov., Enterochimera coloradensis sp. nov, and Enterochimera californica sp. nov.</title>
        <authorList>
            <person name="Rossi A."/>
            <person name="Fisher M."/>
        </authorList>
    </citation>
    <scope>NUCLEOTIDE SEQUENCE [LARGE SCALE GENOMIC DNA]</scope>
    <source>
        <strain evidence="4">2015-Iso6</strain>
    </source>
</reference>
<dbReference type="EMBL" id="PJZF01000039">
    <property type="protein sequence ID" value="PLR30182.1"/>
    <property type="molecule type" value="Genomic_DNA"/>
</dbReference>
<evidence type="ECO:0000313" key="4">
    <source>
        <dbReference type="Proteomes" id="UP000234240"/>
    </source>
</evidence>
<keyword evidence="1" id="KW-0547">Nucleotide-binding</keyword>
<gene>
    <name evidence="3" type="ORF">CYR55_22400</name>
</gene>
<accession>A0A2N5DTZ6</accession>
<protein>
    <recommendedName>
        <fullName evidence="2">Acb2/Tad1 hairpin domain-containing protein</fullName>
    </recommendedName>
</protein>
<dbReference type="GO" id="GO:0000166">
    <property type="term" value="F:nucleotide binding"/>
    <property type="evidence" value="ECO:0007669"/>
    <property type="project" value="UniProtKB-KW"/>
</dbReference>
<dbReference type="InterPro" id="IPR056098">
    <property type="entry name" value="Acb2/Tad1_hairpin"/>
</dbReference>
<dbReference type="AlphaFoldDB" id="A0A2N5DTZ6"/>
<name>A0A2N5DTZ6_9GAMM</name>
<evidence type="ECO:0000256" key="1">
    <source>
        <dbReference type="ARBA" id="ARBA00022741"/>
    </source>
</evidence>
<keyword evidence="4" id="KW-1185">Reference proteome</keyword>
<organism evidence="3 4">
    <name type="scientific">Chimaeribacter californicus</name>
    <dbReference type="NCBI Taxonomy" id="2060067"/>
    <lineage>
        <taxon>Bacteria</taxon>
        <taxon>Pseudomonadati</taxon>
        <taxon>Pseudomonadota</taxon>
        <taxon>Gammaproteobacteria</taxon>
        <taxon>Enterobacterales</taxon>
        <taxon>Yersiniaceae</taxon>
        <taxon>Chimaeribacter</taxon>
    </lineage>
</organism>